<name>A0A6G0TS79_APHGL</name>
<keyword evidence="1" id="KW-0547">Nucleotide-binding</keyword>
<dbReference type="SUPFAM" id="SSF52540">
    <property type="entry name" value="P-loop containing nucleoside triphosphate hydrolases"/>
    <property type="match status" value="1"/>
</dbReference>
<dbReference type="PROSITE" id="PS00211">
    <property type="entry name" value="ABC_TRANSPORTER_1"/>
    <property type="match status" value="1"/>
</dbReference>
<dbReference type="PANTHER" id="PTHR24223:SF448">
    <property type="entry name" value="FI20146P1-RELATED"/>
    <property type="match status" value="1"/>
</dbReference>
<comment type="caution">
    <text evidence="5">The sequence shown here is derived from an EMBL/GenBank/DDBJ whole genome shotgun (WGS) entry which is preliminary data.</text>
</comment>
<dbReference type="InterPro" id="IPR050173">
    <property type="entry name" value="ABC_transporter_C-like"/>
</dbReference>
<dbReference type="GO" id="GO:0005524">
    <property type="term" value="F:ATP binding"/>
    <property type="evidence" value="ECO:0007669"/>
    <property type="project" value="UniProtKB-KW"/>
</dbReference>
<dbReference type="GO" id="GO:0042626">
    <property type="term" value="F:ATPase-coupled transmembrane transporter activity"/>
    <property type="evidence" value="ECO:0007669"/>
    <property type="project" value="TreeGrafter"/>
</dbReference>
<keyword evidence="2" id="KW-0067">ATP-binding</keyword>
<sequence>MDATNKEEKQPNPRSEANIFGVITFSWIFEIVKKGLKQDLNFIDLYKNLNEDSSEYWETNYKKTAVVTYFLWQEVSVSSLFVVSTLVMFIPLQLWLVSKKSKIQLKSAKRTDERVHLMNEIISALQRQPNNFMKATDTKNKTIDEEKSSNITLDDESATEQLKNFRSSLLYAILQELPLIKGSISVRGVMSYASQEPWVFAGSVKQNILFGSAMDETRYNKVIEVCALNLDLERLPFGDKTIVGEKDISLSGGQKSRINLARAIYKQADIYLLDDPLSAVDTEVGKHLFEKCINGNV</sequence>
<reference evidence="5 6" key="1">
    <citation type="submission" date="2019-08" db="EMBL/GenBank/DDBJ databases">
        <title>The genome of the soybean aphid Biotype 1, its phylome, world population structure and adaptation to the North American continent.</title>
        <authorList>
            <person name="Giordano R."/>
            <person name="Donthu R.K."/>
            <person name="Hernandez A.G."/>
            <person name="Wright C.L."/>
            <person name="Zimin A.V."/>
        </authorList>
    </citation>
    <scope>NUCLEOTIDE SEQUENCE [LARGE SCALE GENOMIC DNA]</scope>
    <source>
        <tissue evidence="5">Whole aphids</tissue>
    </source>
</reference>
<keyword evidence="3" id="KW-0812">Transmembrane</keyword>
<dbReference type="InterPro" id="IPR027417">
    <property type="entry name" value="P-loop_NTPase"/>
</dbReference>
<dbReference type="AlphaFoldDB" id="A0A6G0TS79"/>
<evidence type="ECO:0000256" key="2">
    <source>
        <dbReference type="ARBA" id="ARBA00022840"/>
    </source>
</evidence>
<dbReference type="GO" id="GO:0016887">
    <property type="term" value="F:ATP hydrolysis activity"/>
    <property type="evidence" value="ECO:0007669"/>
    <property type="project" value="InterPro"/>
</dbReference>
<organism evidence="5 6">
    <name type="scientific">Aphis glycines</name>
    <name type="common">Soybean aphid</name>
    <dbReference type="NCBI Taxonomy" id="307491"/>
    <lineage>
        <taxon>Eukaryota</taxon>
        <taxon>Metazoa</taxon>
        <taxon>Ecdysozoa</taxon>
        <taxon>Arthropoda</taxon>
        <taxon>Hexapoda</taxon>
        <taxon>Insecta</taxon>
        <taxon>Pterygota</taxon>
        <taxon>Neoptera</taxon>
        <taxon>Paraneoptera</taxon>
        <taxon>Hemiptera</taxon>
        <taxon>Sternorrhyncha</taxon>
        <taxon>Aphidomorpha</taxon>
        <taxon>Aphidoidea</taxon>
        <taxon>Aphididae</taxon>
        <taxon>Aphidini</taxon>
        <taxon>Aphis</taxon>
        <taxon>Aphis</taxon>
    </lineage>
</organism>
<keyword evidence="6" id="KW-1185">Reference proteome</keyword>
<dbReference type="EMBL" id="VYZN01000017">
    <property type="protein sequence ID" value="KAE9537928.1"/>
    <property type="molecule type" value="Genomic_DNA"/>
</dbReference>
<dbReference type="OrthoDB" id="6603898at2759"/>
<evidence type="ECO:0000259" key="4">
    <source>
        <dbReference type="Pfam" id="PF00005"/>
    </source>
</evidence>
<keyword evidence="3" id="KW-0472">Membrane</keyword>
<accession>A0A6G0TS79</accession>
<evidence type="ECO:0000313" key="6">
    <source>
        <dbReference type="Proteomes" id="UP000475862"/>
    </source>
</evidence>
<protein>
    <recommendedName>
        <fullName evidence="4">ABC transporter domain-containing protein</fullName>
    </recommendedName>
</protein>
<dbReference type="GO" id="GO:0016020">
    <property type="term" value="C:membrane"/>
    <property type="evidence" value="ECO:0007669"/>
    <property type="project" value="TreeGrafter"/>
</dbReference>
<dbReference type="Pfam" id="PF00005">
    <property type="entry name" value="ABC_tran"/>
    <property type="match status" value="1"/>
</dbReference>
<dbReference type="Proteomes" id="UP000475862">
    <property type="component" value="Unassembled WGS sequence"/>
</dbReference>
<feature type="domain" description="ABC transporter" evidence="4">
    <location>
        <begin position="167"/>
        <end position="277"/>
    </location>
</feature>
<evidence type="ECO:0000313" key="5">
    <source>
        <dbReference type="EMBL" id="KAE9537928.1"/>
    </source>
</evidence>
<evidence type="ECO:0000256" key="3">
    <source>
        <dbReference type="SAM" id="Phobius"/>
    </source>
</evidence>
<proteinExistence type="predicted"/>
<dbReference type="Gene3D" id="3.40.50.300">
    <property type="entry name" value="P-loop containing nucleotide triphosphate hydrolases"/>
    <property type="match status" value="1"/>
</dbReference>
<dbReference type="PANTHER" id="PTHR24223">
    <property type="entry name" value="ATP-BINDING CASSETTE SUB-FAMILY C"/>
    <property type="match status" value="1"/>
</dbReference>
<evidence type="ECO:0000256" key="1">
    <source>
        <dbReference type="ARBA" id="ARBA00022741"/>
    </source>
</evidence>
<dbReference type="InterPro" id="IPR003439">
    <property type="entry name" value="ABC_transporter-like_ATP-bd"/>
</dbReference>
<dbReference type="InterPro" id="IPR017871">
    <property type="entry name" value="ABC_transporter-like_CS"/>
</dbReference>
<gene>
    <name evidence="5" type="ORF">AGLY_005900</name>
</gene>
<feature type="transmembrane region" description="Helical" evidence="3">
    <location>
        <begin position="77"/>
        <end position="97"/>
    </location>
</feature>
<keyword evidence="3" id="KW-1133">Transmembrane helix</keyword>